<dbReference type="PROSITE" id="PS50005">
    <property type="entry name" value="TPR"/>
    <property type="match status" value="1"/>
</dbReference>
<evidence type="ECO:0000256" key="1">
    <source>
        <dbReference type="PROSITE-ProRule" id="PRU00339"/>
    </source>
</evidence>
<evidence type="ECO:0000313" key="3">
    <source>
        <dbReference type="EMBL" id="QDS74494.1"/>
    </source>
</evidence>
<keyword evidence="1" id="KW-0802">TPR repeat</keyword>
<dbReference type="AlphaFoldDB" id="A0A517LFT0"/>
<gene>
    <name evidence="3" type="ORF">FKW77_006977</name>
</gene>
<feature type="repeat" description="TPR" evidence="1">
    <location>
        <begin position="67"/>
        <end position="100"/>
    </location>
</feature>
<feature type="region of interest" description="Disordered" evidence="2">
    <location>
        <begin position="356"/>
        <end position="389"/>
    </location>
</feature>
<dbReference type="SUPFAM" id="SSF48452">
    <property type="entry name" value="TPR-like"/>
    <property type="match status" value="1"/>
</dbReference>
<accession>A0A517LFT0</accession>
<sequence>MGKSRPPEKSKLNRKRKSVMNGNSKSPAQLLVEAVSTLQTSDPQGALQLATAALRLLRNKPDKTEQLPALSVLGEICIELGDIPTAVSFFTQAAEIDPDGEVPEERGGGPEKFFWLAQLSDEGGRDSLKWYQRGANVLRKQIAALAAQENSEQAEALLDEQRVKLASALCSVAEIWMTDLSWDDKEAEEQCNKAMNEALSVAPDRPETLQTVASVRISQSKLDEARVHLRNSLELWKDLDPEDPQIPDFPTRISLSRLLMEAEMEEEANEVLERLVAEDDESVESWYLGGWCLYLIAQRHQEQATETMKDSEQADGDVQELLRRSRKWLQRCLRLCTTLDYEDERLQEHAKELVKELNDALGDEGADTDSEDDYEDDESENEDAEMEGT</sequence>
<keyword evidence="4" id="KW-1185">Reference proteome</keyword>
<reference evidence="3 4" key="1">
    <citation type="submission" date="2019-07" db="EMBL/GenBank/DDBJ databases">
        <title>Finished genome of Venturia effusa.</title>
        <authorList>
            <person name="Young C.A."/>
            <person name="Cox M.P."/>
            <person name="Ganley A.R.D."/>
            <person name="David W.J."/>
        </authorList>
    </citation>
    <scope>NUCLEOTIDE SEQUENCE [LARGE SCALE GENOMIC DNA]</scope>
    <source>
        <strain evidence="4">albino</strain>
    </source>
</reference>
<feature type="compositionally biased region" description="Acidic residues" evidence="2">
    <location>
        <begin position="361"/>
        <end position="389"/>
    </location>
</feature>
<dbReference type="InterPro" id="IPR019734">
    <property type="entry name" value="TPR_rpt"/>
</dbReference>
<feature type="compositionally biased region" description="Basic and acidic residues" evidence="2">
    <location>
        <begin position="1"/>
        <end position="11"/>
    </location>
</feature>
<dbReference type="Gene3D" id="1.25.40.10">
    <property type="entry name" value="Tetratricopeptide repeat domain"/>
    <property type="match status" value="1"/>
</dbReference>
<organism evidence="3 4">
    <name type="scientific">Venturia effusa</name>
    <dbReference type="NCBI Taxonomy" id="50376"/>
    <lineage>
        <taxon>Eukaryota</taxon>
        <taxon>Fungi</taxon>
        <taxon>Dikarya</taxon>
        <taxon>Ascomycota</taxon>
        <taxon>Pezizomycotina</taxon>
        <taxon>Dothideomycetes</taxon>
        <taxon>Pleosporomycetidae</taxon>
        <taxon>Venturiales</taxon>
        <taxon>Venturiaceae</taxon>
        <taxon>Venturia</taxon>
    </lineage>
</organism>
<evidence type="ECO:0000256" key="2">
    <source>
        <dbReference type="SAM" id="MobiDB-lite"/>
    </source>
</evidence>
<protein>
    <submittedName>
        <fullName evidence="3">Uncharacterized protein</fullName>
    </submittedName>
</protein>
<proteinExistence type="predicted"/>
<dbReference type="Proteomes" id="UP000316270">
    <property type="component" value="Chromosome 11"/>
</dbReference>
<feature type="region of interest" description="Disordered" evidence="2">
    <location>
        <begin position="1"/>
        <end position="27"/>
    </location>
</feature>
<name>A0A517LFT0_9PEZI</name>
<dbReference type="OrthoDB" id="1914839at2759"/>
<dbReference type="CDD" id="cd24142">
    <property type="entry name" value="ACL4-like"/>
    <property type="match status" value="1"/>
</dbReference>
<dbReference type="EMBL" id="CP042195">
    <property type="protein sequence ID" value="QDS74494.1"/>
    <property type="molecule type" value="Genomic_DNA"/>
</dbReference>
<dbReference type="InterPro" id="IPR011990">
    <property type="entry name" value="TPR-like_helical_dom_sf"/>
</dbReference>
<evidence type="ECO:0000313" key="4">
    <source>
        <dbReference type="Proteomes" id="UP000316270"/>
    </source>
</evidence>
<dbReference type="STRING" id="50376.A0A517LFT0"/>